<evidence type="ECO:0000256" key="2">
    <source>
        <dbReference type="ARBA" id="ARBA00022670"/>
    </source>
</evidence>
<evidence type="ECO:0000256" key="3">
    <source>
        <dbReference type="ARBA" id="ARBA00022801"/>
    </source>
</evidence>
<comment type="similarity">
    <text evidence="1">Belongs to the peptidase C40 family.</text>
</comment>
<evidence type="ECO:0000259" key="5">
    <source>
        <dbReference type="PROSITE" id="PS51935"/>
    </source>
</evidence>
<dbReference type="PROSITE" id="PS51935">
    <property type="entry name" value="NLPC_P60"/>
    <property type="match status" value="1"/>
</dbReference>
<dbReference type="PANTHER" id="PTHR47053:SF1">
    <property type="entry name" value="MUREIN DD-ENDOPEPTIDASE MEPH-RELATED"/>
    <property type="match status" value="1"/>
</dbReference>
<dbReference type="GO" id="GO:0006508">
    <property type="term" value="P:proteolysis"/>
    <property type="evidence" value="ECO:0007669"/>
    <property type="project" value="UniProtKB-KW"/>
</dbReference>
<dbReference type="InterPro" id="IPR051202">
    <property type="entry name" value="Peptidase_C40"/>
</dbReference>
<keyword evidence="4" id="KW-0788">Thiol protease</keyword>
<dbReference type="InterPro" id="IPR038765">
    <property type="entry name" value="Papain-like_cys_pep_sf"/>
</dbReference>
<accession>A0A2W7MNN3</accession>
<dbReference type="Gene3D" id="3.90.1720.10">
    <property type="entry name" value="endopeptidase domain like (from Nostoc punctiforme)"/>
    <property type="match status" value="1"/>
</dbReference>
<name>A0A2W7MNN3_9BACI</name>
<gene>
    <name evidence="6" type="ORF">C7437_1011424</name>
</gene>
<keyword evidence="2" id="KW-0645">Protease</keyword>
<reference evidence="6 7" key="1">
    <citation type="submission" date="2018-06" db="EMBL/GenBank/DDBJ databases">
        <title>Genomic Encyclopedia of Type Strains, Phase IV (KMG-IV): sequencing the most valuable type-strain genomes for metagenomic binning, comparative biology and taxonomic classification.</title>
        <authorList>
            <person name="Goeker M."/>
        </authorList>
    </citation>
    <scope>NUCLEOTIDE SEQUENCE [LARGE SCALE GENOMIC DNA]</scope>
    <source>
        <strain evidence="6 7">DSM 5</strain>
    </source>
</reference>
<keyword evidence="3" id="KW-0378">Hydrolase</keyword>
<evidence type="ECO:0000256" key="4">
    <source>
        <dbReference type="ARBA" id="ARBA00022807"/>
    </source>
</evidence>
<dbReference type="SUPFAM" id="SSF54001">
    <property type="entry name" value="Cysteine proteinases"/>
    <property type="match status" value="1"/>
</dbReference>
<evidence type="ECO:0000256" key="1">
    <source>
        <dbReference type="ARBA" id="ARBA00007074"/>
    </source>
</evidence>
<comment type="caution">
    <text evidence="6">The sequence shown here is derived from an EMBL/GenBank/DDBJ whole genome shotgun (WGS) entry which is preliminary data.</text>
</comment>
<dbReference type="EMBL" id="QKZI01000001">
    <property type="protein sequence ID" value="PZX08300.1"/>
    <property type="molecule type" value="Genomic_DNA"/>
</dbReference>
<evidence type="ECO:0000313" key="6">
    <source>
        <dbReference type="EMBL" id="PZX08300.1"/>
    </source>
</evidence>
<dbReference type="InterPro" id="IPR000064">
    <property type="entry name" value="NLP_P60_dom"/>
</dbReference>
<dbReference type="GO" id="GO:0008234">
    <property type="term" value="F:cysteine-type peptidase activity"/>
    <property type="evidence" value="ECO:0007669"/>
    <property type="project" value="UniProtKB-KW"/>
</dbReference>
<evidence type="ECO:0000313" key="7">
    <source>
        <dbReference type="Proteomes" id="UP000248646"/>
    </source>
</evidence>
<keyword evidence="7" id="KW-1185">Reference proteome</keyword>
<protein>
    <submittedName>
        <fullName evidence="6">NlpC/P60 family protein</fullName>
    </submittedName>
</protein>
<dbReference type="Pfam" id="PF00877">
    <property type="entry name" value="NLPC_P60"/>
    <property type="match status" value="1"/>
</dbReference>
<sequence length="176" mass="18559">MPDCSNAMPMEELILTSLFKKIITIFSLILVLTAGTFAGNTEAASRVSSAEIVADAKSLMGIKYRYGGTTKAGFDCSGFLGYIYKQNGVSLSRTAAGMYSTGKSVSKANLSVGDLVFFNTTGRGVSHVGMYIGNGSFIHSASSKGVSIAKLNDPYYWGNKYVGAKRVATVSTVASK</sequence>
<proteinExistence type="inferred from homology"/>
<feature type="domain" description="NlpC/P60" evidence="5">
    <location>
        <begin position="46"/>
        <end position="168"/>
    </location>
</feature>
<organism evidence="6 7">
    <name type="scientific">Psychrobacillus insolitus</name>
    <dbReference type="NCBI Taxonomy" id="1461"/>
    <lineage>
        <taxon>Bacteria</taxon>
        <taxon>Bacillati</taxon>
        <taxon>Bacillota</taxon>
        <taxon>Bacilli</taxon>
        <taxon>Bacillales</taxon>
        <taxon>Bacillaceae</taxon>
        <taxon>Psychrobacillus</taxon>
    </lineage>
</organism>
<dbReference type="AlphaFoldDB" id="A0A2W7MNN3"/>
<dbReference type="PANTHER" id="PTHR47053">
    <property type="entry name" value="MUREIN DD-ENDOPEPTIDASE MEPH-RELATED"/>
    <property type="match status" value="1"/>
</dbReference>
<dbReference type="Proteomes" id="UP000248646">
    <property type="component" value="Unassembled WGS sequence"/>
</dbReference>